<accession>A0A4Y6RN29</accession>
<sequence length="135" mass="14347">MVHKAQAHVKRDRKRGNATAIGEAYRIAIHAAVGASSGCDAYSGEPLDWTLLGTYDNADSAEGGRTYKHDFALLPTVDHVGDGLGPADFKICGWRVNDAKHDLDVPAFLAVCRAVLEHHGFTVVAPTVNPPGSEA</sequence>
<organism evidence="1 2">
    <name type="scientific">Janthinobacterium tructae</name>
    <dbReference type="NCBI Taxonomy" id="2590869"/>
    <lineage>
        <taxon>Bacteria</taxon>
        <taxon>Pseudomonadati</taxon>
        <taxon>Pseudomonadota</taxon>
        <taxon>Betaproteobacteria</taxon>
        <taxon>Burkholderiales</taxon>
        <taxon>Oxalobacteraceae</taxon>
        <taxon>Janthinobacterium</taxon>
    </lineage>
</organism>
<dbReference type="OrthoDB" id="556501at2"/>
<dbReference type="KEGG" id="jas:FJQ89_07060"/>
<evidence type="ECO:0000313" key="1">
    <source>
        <dbReference type="EMBL" id="QDG73976.1"/>
    </source>
</evidence>
<reference evidence="1 2" key="1">
    <citation type="submission" date="2019-06" db="EMBL/GenBank/DDBJ databases">
        <title>Complete genome sequence of Janthinobacterium sp. SNU WT3 isolated from diseased rainbow trout.</title>
        <authorList>
            <person name="Oh W.T."/>
            <person name="Park S.C."/>
        </authorList>
    </citation>
    <scope>NUCLEOTIDE SEQUENCE [LARGE SCALE GENOMIC DNA]</scope>
    <source>
        <strain evidence="1 2">SNU WT3</strain>
    </source>
</reference>
<dbReference type="Proteomes" id="UP000316665">
    <property type="component" value="Chromosome"/>
</dbReference>
<dbReference type="AlphaFoldDB" id="A0A4Y6RN29"/>
<protein>
    <submittedName>
        <fullName evidence="1">Uncharacterized protein</fullName>
    </submittedName>
</protein>
<evidence type="ECO:0000313" key="2">
    <source>
        <dbReference type="Proteomes" id="UP000316665"/>
    </source>
</evidence>
<proteinExistence type="predicted"/>
<name>A0A4Y6RN29_9BURK</name>
<dbReference type="EMBL" id="CP041185">
    <property type="protein sequence ID" value="QDG73976.1"/>
    <property type="molecule type" value="Genomic_DNA"/>
</dbReference>
<gene>
    <name evidence="1" type="ORF">FJQ89_07060</name>
</gene>
<keyword evidence="2" id="KW-1185">Reference proteome</keyword>